<dbReference type="Gene3D" id="1.20.150.30">
    <property type="entry name" value="Zincin-like metallopeptidase, N-terminal domain"/>
    <property type="match status" value="1"/>
</dbReference>
<dbReference type="PANTHER" id="PTHR39420">
    <property type="match status" value="1"/>
</dbReference>
<dbReference type="NCBIfam" id="TIGR03624">
    <property type="entry name" value="putative hydrolase"/>
    <property type="match status" value="1"/>
</dbReference>
<dbReference type="SUPFAM" id="SSF55486">
    <property type="entry name" value="Metalloproteases ('zincins'), catalytic domain"/>
    <property type="match status" value="1"/>
</dbReference>
<feature type="region of interest" description="Disordered" evidence="1">
    <location>
        <begin position="1"/>
        <end position="25"/>
    </location>
</feature>
<reference evidence="2 3" key="2">
    <citation type="submission" date="2020-08" db="EMBL/GenBank/DDBJ databases">
        <authorList>
            <person name="Partida-Martinez L."/>
            <person name="Huntemann M."/>
            <person name="Clum A."/>
            <person name="Wang J."/>
            <person name="Palaniappan K."/>
            <person name="Ritter S."/>
            <person name="Chen I.-M."/>
            <person name="Stamatis D."/>
            <person name="Reddy T."/>
            <person name="O'Malley R."/>
            <person name="Daum C."/>
            <person name="Shapiro N."/>
            <person name="Ivanova N."/>
            <person name="Kyrpides N."/>
            <person name="Woyke T."/>
        </authorList>
    </citation>
    <scope>NUCLEOTIDE SEQUENCE [LARGE SCALE GENOMIC DNA]</scope>
    <source>
        <strain evidence="2 3">AS2.23</strain>
    </source>
</reference>
<sequence>MRSEGDPGTGGAGGVTTREEQPAGTAGRAVVDLVDFDLAAQVAGRLARPGPKLGRDEIDDVVAELRLAAAEAAGPVADTAHLSAPEPVPPALVVDRASWARANVEAFRSLLGPVVVPQRPGGGAGAVDRAATAVGRQATGAELGSLLSFLSSRVLGQFDVFSGVDEDRPGRLLLVAPNVVQVERDLQVDPHDFRRWVCLHEEAHRLQFGAHPWLRRWITAEARELSVDLLAQPHDLGERLGGVVRSLPDVLRGTGGGSGVGVADLLQTPGQRERVSRLVAVMSLLEGHADVVMDDVGPRVVPSVARIRARFTQRRKGRGSLDQVVRRLLGLDAKTRQYADGARFVRDVVGRVGWEGLNVVWTAPDHLPLPAEIADPAAWVARVHG</sequence>
<protein>
    <submittedName>
        <fullName evidence="2">Coenzyme F420 biosynthesis associated uncharacterized protein</fullName>
    </submittedName>
</protein>
<reference evidence="2 3" key="1">
    <citation type="submission" date="2020-08" db="EMBL/GenBank/DDBJ databases">
        <title>The Agave Microbiome: Exploring the role of microbial communities in plant adaptations to desert environments.</title>
        <authorList>
            <person name="Partida-Martinez L.P."/>
        </authorList>
    </citation>
    <scope>NUCLEOTIDE SEQUENCE [LARGE SCALE GENOMIC DNA]</scope>
    <source>
        <strain evidence="2 3">AS2.23</strain>
    </source>
</reference>
<dbReference type="AlphaFoldDB" id="A0A7W4TKY2"/>
<dbReference type="PANTHER" id="PTHR39420:SF1">
    <property type="entry name" value="HYDROLASE"/>
    <property type="match status" value="1"/>
</dbReference>
<dbReference type="InterPro" id="IPR022454">
    <property type="entry name" value="CHP03883_F420-assoc"/>
</dbReference>
<evidence type="ECO:0000256" key="1">
    <source>
        <dbReference type="SAM" id="MobiDB-lite"/>
    </source>
</evidence>
<proteinExistence type="predicted"/>
<dbReference type="RefSeq" id="WP_183390909.1">
    <property type="nucleotide sequence ID" value="NZ_JACHVY010000001.1"/>
</dbReference>
<evidence type="ECO:0000313" key="2">
    <source>
        <dbReference type="EMBL" id="MBB2900832.1"/>
    </source>
</evidence>
<dbReference type="InterPro" id="IPR042271">
    <property type="entry name" value="Zinicin_2_N"/>
</dbReference>
<dbReference type="Pfam" id="PF10103">
    <property type="entry name" value="Zincin_2"/>
    <property type="match status" value="1"/>
</dbReference>
<comment type="caution">
    <text evidence="2">The sequence shown here is derived from an EMBL/GenBank/DDBJ whole genome shotgun (WGS) entry which is preliminary data.</text>
</comment>
<evidence type="ECO:0000313" key="3">
    <source>
        <dbReference type="Proteomes" id="UP000533269"/>
    </source>
</evidence>
<name>A0A7W4TKY2_KINRA</name>
<dbReference type="InterPro" id="IPR018766">
    <property type="entry name" value="Zinicin_2"/>
</dbReference>
<organism evidence="2 3">
    <name type="scientific">Kineococcus radiotolerans</name>
    <dbReference type="NCBI Taxonomy" id="131568"/>
    <lineage>
        <taxon>Bacteria</taxon>
        <taxon>Bacillati</taxon>
        <taxon>Actinomycetota</taxon>
        <taxon>Actinomycetes</taxon>
        <taxon>Kineosporiales</taxon>
        <taxon>Kineosporiaceae</taxon>
        <taxon>Kineococcus</taxon>
    </lineage>
</organism>
<accession>A0A7W4TKY2</accession>
<gene>
    <name evidence="2" type="ORF">FHR75_001620</name>
</gene>
<dbReference type="EMBL" id="JACHVY010000001">
    <property type="protein sequence ID" value="MBB2900832.1"/>
    <property type="molecule type" value="Genomic_DNA"/>
</dbReference>
<dbReference type="Proteomes" id="UP000533269">
    <property type="component" value="Unassembled WGS sequence"/>
</dbReference>
<dbReference type="NCBIfam" id="TIGR03883">
    <property type="entry name" value="DUF2342_F420"/>
    <property type="match status" value="1"/>
</dbReference>